<gene>
    <name evidence="15" type="ORF">RV00_GL001418</name>
</gene>
<dbReference type="GO" id="GO:0008902">
    <property type="term" value="F:hydroxymethylpyrimidine kinase activity"/>
    <property type="evidence" value="ECO:0007669"/>
    <property type="project" value="TreeGrafter"/>
</dbReference>
<accession>A0A1L8SYF7</accession>
<evidence type="ECO:0000313" key="15">
    <source>
        <dbReference type="EMBL" id="OJG36973.1"/>
    </source>
</evidence>
<feature type="domain" description="Pyridoxamine kinase/Phosphomethylpyrimidine kinase" evidence="14">
    <location>
        <begin position="12"/>
        <end position="253"/>
    </location>
</feature>
<dbReference type="EMBL" id="JXKM01000002">
    <property type="protein sequence ID" value="OJG36973.1"/>
    <property type="molecule type" value="Genomic_DNA"/>
</dbReference>
<dbReference type="GO" id="GO:0009228">
    <property type="term" value="P:thiamine biosynthetic process"/>
    <property type="evidence" value="ECO:0007669"/>
    <property type="project" value="InterPro"/>
</dbReference>
<evidence type="ECO:0000256" key="5">
    <source>
        <dbReference type="ARBA" id="ARBA00022741"/>
    </source>
</evidence>
<keyword evidence="4" id="KW-0479">Metal-binding</keyword>
<dbReference type="GO" id="GO:0005829">
    <property type="term" value="C:cytosol"/>
    <property type="evidence" value="ECO:0007669"/>
    <property type="project" value="TreeGrafter"/>
</dbReference>
<evidence type="ECO:0000256" key="10">
    <source>
        <dbReference type="ARBA" id="ARBA00042348"/>
    </source>
</evidence>
<dbReference type="SUPFAM" id="SSF53613">
    <property type="entry name" value="Ribokinase-like"/>
    <property type="match status" value="1"/>
</dbReference>
<dbReference type="GO" id="GO:0046872">
    <property type="term" value="F:metal ion binding"/>
    <property type="evidence" value="ECO:0007669"/>
    <property type="project" value="UniProtKB-KW"/>
</dbReference>
<dbReference type="GO" id="GO:0008972">
    <property type="term" value="F:phosphomethylpyrimidine kinase activity"/>
    <property type="evidence" value="ECO:0007669"/>
    <property type="project" value="InterPro"/>
</dbReference>
<keyword evidence="3" id="KW-0808">Transferase</keyword>
<organism evidence="15 16">
    <name type="scientific">Enterococcus devriesei</name>
    <dbReference type="NCBI Taxonomy" id="319970"/>
    <lineage>
        <taxon>Bacteria</taxon>
        <taxon>Bacillati</taxon>
        <taxon>Bacillota</taxon>
        <taxon>Bacilli</taxon>
        <taxon>Lactobacillales</taxon>
        <taxon>Enterococcaceae</taxon>
        <taxon>Enterococcus</taxon>
    </lineage>
</organism>
<dbReference type="NCBIfam" id="NF009078">
    <property type="entry name" value="PRK12413.1"/>
    <property type="match status" value="1"/>
</dbReference>
<sequence length="265" mass="28523">MTKTILTIAGSDTLAGGGLQSDLKTFEDYRLFGLTAITCIAVVKNNQFEIHDLPTTLLQDQLDTIKQGIDLSAIKLGLIHDVTSLSIVKDFLQSFDGPIVLDPVMAFKETNQVYSQNYRAGLIQLFPFATIVTPNLKEAELLSQQKITTLAEMKQAAQAIVELGAAAVVIKGGERLAGELASDLFYDGNQFNLLSKPKLAKATINGAGCTFASAIASNLVLGKNLATTIADSKEFVYQSILNGITLKNGEGNVWYGNSIETEEQT</sequence>
<evidence type="ECO:0000256" key="7">
    <source>
        <dbReference type="ARBA" id="ARBA00022840"/>
    </source>
</evidence>
<evidence type="ECO:0000256" key="8">
    <source>
        <dbReference type="ARBA" id="ARBA00022842"/>
    </source>
</evidence>
<evidence type="ECO:0000256" key="3">
    <source>
        <dbReference type="ARBA" id="ARBA00022679"/>
    </source>
</evidence>
<proteinExistence type="inferred from homology"/>
<dbReference type="AlphaFoldDB" id="A0A1L8SYF7"/>
<dbReference type="GO" id="GO:0008478">
    <property type="term" value="F:pyridoxal kinase activity"/>
    <property type="evidence" value="ECO:0007669"/>
    <property type="project" value="UniProtKB-EC"/>
</dbReference>
<evidence type="ECO:0000256" key="6">
    <source>
        <dbReference type="ARBA" id="ARBA00022777"/>
    </source>
</evidence>
<keyword evidence="5" id="KW-0547">Nucleotide-binding</keyword>
<keyword evidence="8" id="KW-0460">Magnesium</keyword>
<evidence type="ECO:0000256" key="2">
    <source>
        <dbReference type="ARBA" id="ARBA00012104"/>
    </source>
</evidence>
<evidence type="ECO:0000256" key="9">
    <source>
        <dbReference type="ARBA" id="ARBA00042307"/>
    </source>
</evidence>
<dbReference type="CDD" id="cd01169">
    <property type="entry name" value="HMPP_kinase"/>
    <property type="match status" value="1"/>
</dbReference>
<keyword evidence="6 15" id="KW-0418">Kinase</keyword>
<evidence type="ECO:0000259" key="14">
    <source>
        <dbReference type="Pfam" id="PF08543"/>
    </source>
</evidence>
<dbReference type="Pfam" id="PF08543">
    <property type="entry name" value="Phos_pyr_kin"/>
    <property type="match status" value="1"/>
</dbReference>
<evidence type="ECO:0000256" key="4">
    <source>
        <dbReference type="ARBA" id="ARBA00022723"/>
    </source>
</evidence>
<dbReference type="PANTHER" id="PTHR20858:SF19">
    <property type="entry name" value="PYRIDOXINE KINASE"/>
    <property type="match status" value="1"/>
</dbReference>
<evidence type="ECO:0000256" key="1">
    <source>
        <dbReference type="ARBA" id="ARBA00009879"/>
    </source>
</evidence>
<dbReference type="EC" id="2.7.1.35" evidence="2"/>
<dbReference type="STRING" id="319970.RV00_GL001418"/>
<dbReference type="InterPro" id="IPR004399">
    <property type="entry name" value="HMP/HMP-P_kinase_dom"/>
</dbReference>
<keyword evidence="7" id="KW-0067">ATP-binding</keyword>
<name>A0A1L8SYF7_9ENTE</name>
<keyword evidence="16" id="KW-1185">Reference proteome</keyword>
<dbReference type="Gene3D" id="3.40.1190.20">
    <property type="match status" value="1"/>
</dbReference>
<dbReference type="GO" id="GO:0005524">
    <property type="term" value="F:ATP binding"/>
    <property type="evidence" value="ECO:0007669"/>
    <property type="project" value="UniProtKB-KW"/>
</dbReference>
<comment type="catalytic activity">
    <reaction evidence="13">
        <text>pyridoxal + ATP = pyridoxal 5'-phosphate + ADP + H(+)</text>
        <dbReference type="Rhea" id="RHEA:10224"/>
        <dbReference type="ChEBI" id="CHEBI:15378"/>
        <dbReference type="ChEBI" id="CHEBI:17310"/>
        <dbReference type="ChEBI" id="CHEBI:30616"/>
        <dbReference type="ChEBI" id="CHEBI:456216"/>
        <dbReference type="ChEBI" id="CHEBI:597326"/>
        <dbReference type="EC" id="2.7.1.35"/>
    </reaction>
</comment>
<comment type="caution">
    <text evidence="15">The sequence shown here is derived from an EMBL/GenBank/DDBJ whole genome shotgun (WGS) entry which is preliminary data.</text>
</comment>
<comment type="similarity">
    <text evidence="1">Belongs to the ThiD family.</text>
</comment>
<evidence type="ECO:0000256" key="12">
    <source>
        <dbReference type="ARBA" id="ARBA00042531"/>
    </source>
</evidence>
<dbReference type="RefSeq" id="WP_071861385.1">
    <property type="nucleotide sequence ID" value="NZ_JBHLVS010000012.1"/>
</dbReference>
<dbReference type="InterPro" id="IPR029056">
    <property type="entry name" value="Ribokinase-like"/>
</dbReference>
<dbReference type="InterPro" id="IPR013749">
    <property type="entry name" value="PM/HMP-P_kinase-1"/>
</dbReference>
<dbReference type="OrthoDB" id="9810880at2"/>
<dbReference type="Proteomes" id="UP000183700">
    <property type="component" value="Unassembled WGS sequence"/>
</dbReference>
<dbReference type="PANTHER" id="PTHR20858">
    <property type="entry name" value="PHOSPHOMETHYLPYRIMIDINE KINASE"/>
    <property type="match status" value="1"/>
</dbReference>
<reference evidence="15 16" key="1">
    <citation type="submission" date="2014-12" db="EMBL/GenBank/DDBJ databases">
        <title>Draft genome sequences of 29 type strains of Enterococci.</title>
        <authorList>
            <person name="Zhong Z."/>
            <person name="Sun Z."/>
            <person name="Liu W."/>
            <person name="Zhang W."/>
            <person name="Zhang H."/>
        </authorList>
    </citation>
    <scope>NUCLEOTIDE SEQUENCE [LARGE SCALE GENOMIC DNA]</scope>
    <source>
        <strain evidence="15 16">DSM 22802</strain>
    </source>
</reference>
<evidence type="ECO:0000256" key="13">
    <source>
        <dbReference type="ARBA" id="ARBA00049293"/>
    </source>
</evidence>
<evidence type="ECO:0000256" key="11">
    <source>
        <dbReference type="ARBA" id="ARBA00042396"/>
    </source>
</evidence>
<evidence type="ECO:0000313" key="16">
    <source>
        <dbReference type="Proteomes" id="UP000183700"/>
    </source>
</evidence>
<protein>
    <recommendedName>
        <fullName evidence="2">pyridoxal kinase</fullName>
        <ecNumber evidence="2">2.7.1.35</ecNumber>
    </recommendedName>
    <alternativeName>
        <fullName evidence="10">PN/PL/PM kinase</fullName>
    </alternativeName>
    <alternativeName>
        <fullName evidence="11">Pyridoxal kinase</fullName>
    </alternativeName>
    <alternativeName>
        <fullName evidence="9">Pyridoxamine kinase</fullName>
    </alternativeName>
    <alternativeName>
        <fullName evidence="12">Vitamin B6 kinase</fullName>
    </alternativeName>
</protein>